<evidence type="ECO:0000256" key="1">
    <source>
        <dbReference type="SAM" id="MobiDB-lite"/>
    </source>
</evidence>
<feature type="compositionally biased region" description="Low complexity" evidence="1">
    <location>
        <begin position="570"/>
        <end position="583"/>
    </location>
</feature>
<proteinExistence type="predicted"/>
<evidence type="ECO:0000256" key="2">
    <source>
        <dbReference type="SAM" id="SignalP"/>
    </source>
</evidence>
<evidence type="ECO:0000313" key="3">
    <source>
        <dbReference type="EMBL" id="TKV68348.1"/>
    </source>
</evidence>
<accession>A0A4U6R5X3</accession>
<keyword evidence="2" id="KW-0732">Signal</keyword>
<reference evidence="3 4" key="1">
    <citation type="submission" date="2019-05" db="EMBL/GenBank/DDBJ databases">
        <title>Marinobacter panjinensis sp. nov., a moderately halophilic bacterium isolated from sea tidal flat environment.</title>
        <authorList>
            <person name="Yang W."/>
            <person name="An M."/>
            <person name="He W."/>
            <person name="Luo X."/>
            <person name="Zhu L."/>
            <person name="Chen G."/>
            <person name="Zhang Y."/>
            <person name="Wang Y."/>
        </authorList>
    </citation>
    <scope>NUCLEOTIDE SEQUENCE [LARGE SCALE GENOMIC DNA]</scope>
    <source>
        <strain evidence="3 4">PJ-16</strain>
    </source>
</reference>
<feature type="signal peptide" evidence="2">
    <location>
        <begin position="1"/>
        <end position="29"/>
    </location>
</feature>
<protein>
    <recommendedName>
        <fullName evidence="5">Tetratricopeptide repeat protein</fullName>
    </recommendedName>
</protein>
<dbReference type="InterPro" id="IPR011990">
    <property type="entry name" value="TPR-like_helical_dom_sf"/>
</dbReference>
<evidence type="ECO:0000313" key="4">
    <source>
        <dbReference type="Proteomes" id="UP000308488"/>
    </source>
</evidence>
<dbReference type="SUPFAM" id="SSF48452">
    <property type="entry name" value="TPR-like"/>
    <property type="match status" value="1"/>
</dbReference>
<comment type="caution">
    <text evidence="3">The sequence shown here is derived from an EMBL/GenBank/DDBJ whole genome shotgun (WGS) entry which is preliminary data.</text>
</comment>
<feature type="chain" id="PRO_5020810634" description="Tetratricopeptide repeat protein" evidence="2">
    <location>
        <begin position="30"/>
        <end position="590"/>
    </location>
</feature>
<gene>
    <name evidence="3" type="ORF">FDP08_09720</name>
</gene>
<name>A0A4U6R5X3_9GAMM</name>
<feature type="region of interest" description="Disordered" evidence="1">
    <location>
        <begin position="566"/>
        <end position="590"/>
    </location>
</feature>
<dbReference type="Gene3D" id="1.25.40.10">
    <property type="entry name" value="Tetratricopeptide repeat domain"/>
    <property type="match status" value="1"/>
</dbReference>
<dbReference type="EMBL" id="SZYH01000001">
    <property type="protein sequence ID" value="TKV68348.1"/>
    <property type="molecule type" value="Genomic_DNA"/>
</dbReference>
<dbReference type="OrthoDB" id="6072288at2"/>
<keyword evidence="4" id="KW-1185">Reference proteome</keyword>
<sequence length="590" mass="64900">MMTARTARQRFRNALAGLALGALWLPVGAAPSVTEVHDLKYGAILFEFYQQNYFEALVEYAWAEEHGGVQNHGTYPELLKAGISLSYGLDTQAEAIFSRVAEGNLSEEVRNRAWFYLSKMQYLRGDAEVAARNLGNIQGPLPGAVDSEYRYLAALVNVKLGYFAAGEMVAESIDNDSAFAPYFYFNLAIALDGQENTGRAIAALEKVIDLDDGSEELQRLADRARMALSFLYARGDDQANAGLQLSRISSTGAYSNRGLLGASWMAINKGAFRDALGPLDALTGRSIALPEVQEAILLQPHVYEQMGLNGRAAQGFIDADHKFRDALGWLQAARESLNQADMMELFVQNLDQVLGGSDWFGAAPSVSVNHLSPFLVELMSDHSFQSVLKDLRDLYAIHNNLENWQARRDDFGVILAARAGSLDGAGHRQGLSRLAQQLAESRHQYQALANRIDSLEPDAQERLRWQLEDLAFDITRGEHMLKALTGAHGNSGGDRFGEAVVGMMAQVDDQMVRTEGLISRLEDVMRSLVATELDIHQQRLEQYQVEAQLAKVRILDRSLQQLEVNEDDGQPAPESAAAPAEQAEGGDHAI</sequence>
<organism evidence="3 4">
    <name type="scientific">Marinobacter panjinensis</name>
    <dbReference type="NCBI Taxonomy" id="2576384"/>
    <lineage>
        <taxon>Bacteria</taxon>
        <taxon>Pseudomonadati</taxon>
        <taxon>Pseudomonadota</taxon>
        <taxon>Gammaproteobacteria</taxon>
        <taxon>Pseudomonadales</taxon>
        <taxon>Marinobacteraceae</taxon>
        <taxon>Marinobacter</taxon>
    </lineage>
</organism>
<dbReference type="Proteomes" id="UP000308488">
    <property type="component" value="Unassembled WGS sequence"/>
</dbReference>
<dbReference type="RefSeq" id="WP_137435866.1">
    <property type="nucleotide sequence ID" value="NZ_JANRHC010000006.1"/>
</dbReference>
<evidence type="ECO:0008006" key="5">
    <source>
        <dbReference type="Google" id="ProtNLM"/>
    </source>
</evidence>
<dbReference type="AlphaFoldDB" id="A0A4U6R5X3"/>